<dbReference type="STRING" id="915471.SAMN05216201_11026"/>
<sequence>MNAPATFDPQAFRAALGTFTTGVTIITTRSADGEPIGITANSFNSVSLNPPLVLWSLAKNARSLPAFSSEKYWNVHVLAAEQEALSGRFAAQGSDKFAGVELDDGIGPAPLLPGCTARFQCRTAFQYEGGDHVIFVGEVLAFDNSGHAPLVFQSGQYALAARKPRTELRLAAPPPPECSYTEDLLGYLLGRAHYQMLDTLRRLLSGQQLDEQQFFILSILCIRDNLTLDEINGFVGYTGLKVGAETLQALQQQDLIACEQNAAGTERYVMTAAGREASLHQIALAKAVESEVADKLDAGDVMALKVLLKRLVAATDPGLPDLWAAR</sequence>
<dbReference type="GO" id="GO:0004497">
    <property type="term" value="F:monooxygenase activity"/>
    <property type="evidence" value="ECO:0007669"/>
    <property type="project" value="UniProtKB-KW"/>
</dbReference>
<dbReference type="Pfam" id="PF01613">
    <property type="entry name" value="Flavin_Reduct"/>
    <property type="match status" value="1"/>
</dbReference>
<evidence type="ECO:0000256" key="2">
    <source>
        <dbReference type="ARBA" id="ARBA00023002"/>
    </source>
</evidence>
<dbReference type="SUPFAM" id="SSF46785">
    <property type="entry name" value="Winged helix' DNA-binding domain"/>
    <property type="match status" value="1"/>
</dbReference>
<dbReference type="SMART" id="SM00903">
    <property type="entry name" value="Flavin_Reduct"/>
    <property type="match status" value="1"/>
</dbReference>
<proteinExistence type="inferred from homology"/>
<organism evidence="4 5">
    <name type="scientific">Pseudomonas linyingensis</name>
    <dbReference type="NCBI Taxonomy" id="915471"/>
    <lineage>
        <taxon>Bacteria</taxon>
        <taxon>Pseudomonadati</taxon>
        <taxon>Pseudomonadota</taxon>
        <taxon>Gammaproteobacteria</taxon>
        <taxon>Pseudomonadales</taxon>
        <taxon>Pseudomonadaceae</taxon>
        <taxon>Pseudomonas</taxon>
    </lineage>
</organism>
<dbReference type="GO" id="GO:0010181">
    <property type="term" value="F:FMN binding"/>
    <property type="evidence" value="ECO:0007669"/>
    <property type="project" value="InterPro"/>
</dbReference>
<evidence type="ECO:0000313" key="5">
    <source>
        <dbReference type="Proteomes" id="UP000242930"/>
    </source>
</evidence>
<dbReference type="Proteomes" id="UP000242930">
    <property type="component" value="Unassembled WGS sequence"/>
</dbReference>
<dbReference type="OrthoDB" id="9792858at2"/>
<name>A0A1H6ZHK4_9PSED</name>
<dbReference type="SUPFAM" id="SSF50475">
    <property type="entry name" value="FMN-binding split barrel"/>
    <property type="match status" value="1"/>
</dbReference>
<dbReference type="InterPro" id="IPR036390">
    <property type="entry name" value="WH_DNA-bd_sf"/>
</dbReference>
<dbReference type="PANTHER" id="PTHR30466">
    <property type="entry name" value="FLAVIN REDUCTASE"/>
    <property type="match status" value="1"/>
</dbReference>
<dbReference type="AlphaFoldDB" id="A0A1H6ZHK4"/>
<evidence type="ECO:0000259" key="3">
    <source>
        <dbReference type="SMART" id="SM00903"/>
    </source>
</evidence>
<dbReference type="InterPro" id="IPR002563">
    <property type="entry name" value="Flavin_Rdtase-like_dom"/>
</dbReference>
<evidence type="ECO:0000256" key="1">
    <source>
        <dbReference type="ARBA" id="ARBA00008898"/>
    </source>
</evidence>
<evidence type="ECO:0000313" key="4">
    <source>
        <dbReference type="EMBL" id="SEJ51614.1"/>
    </source>
</evidence>
<dbReference type="InterPro" id="IPR050268">
    <property type="entry name" value="NADH-dep_flavin_reductase"/>
</dbReference>
<keyword evidence="2" id="KW-0560">Oxidoreductase</keyword>
<keyword evidence="4" id="KW-0503">Monooxygenase</keyword>
<dbReference type="Gene3D" id="2.30.110.10">
    <property type="entry name" value="Electron Transport, Fmn-binding Protein, Chain A"/>
    <property type="match status" value="1"/>
</dbReference>
<reference evidence="5" key="1">
    <citation type="submission" date="2016-10" db="EMBL/GenBank/DDBJ databases">
        <authorList>
            <person name="Varghese N."/>
            <person name="Submissions S."/>
        </authorList>
    </citation>
    <scope>NUCLEOTIDE SEQUENCE [LARGE SCALE GENOMIC DNA]</scope>
    <source>
        <strain evidence="5">LMG 25967</strain>
    </source>
</reference>
<dbReference type="EMBL" id="FNZE01000010">
    <property type="protein sequence ID" value="SEJ51614.1"/>
    <property type="molecule type" value="Genomic_DNA"/>
</dbReference>
<dbReference type="InterPro" id="IPR036388">
    <property type="entry name" value="WH-like_DNA-bd_sf"/>
</dbReference>
<gene>
    <name evidence="4" type="ORF">SAMN05216201_11026</name>
</gene>
<dbReference type="GO" id="GO:0042602">
    <property type="term" value="F:riboflavin reductase (NADPH) activity"/>
    <property type="evidence" value="ECO:0007669"/>
    <property type="project" value="TreeGrafter"/>
</dbReference>
<dbReference type="Gene3D" id="1.10.10.10">
    <property type="entry name" value="Winged helix-like DNA-binding domain superfamily/Winged helix DNA-binding domain"/>
    <property type="match status" value="1"/>
</dbReference>
<dbReference type="PANTHER" id="PTHR30466:SF11">
    <property type="entry name" value="FLAVIN-DEPENDENT MONOOXYGENASE, REDUCTASE SUBUNIT HSAB"/>
    <property type="match status" value="1"/>
</dbReference>
<accession>A0A1H6ZHK4</accession>
<protein>
    <submittedName>
        <fullName evidence="4">3-hydroxy-9,10-secoandrosta-1,3,5(10)-triene-9,17-dione monooxygenase reductase component</fullName>
    </submittedName>
</protein>
<dbReference type="InterPro" id="IPR012349">
    <property type="entry name" value="Split_barrel_FMN-bd"/>
</dbReference>
<dbReference type="RefSeq" id="WP_090311637.1">
    <property type="nucleotide sequence ID" value="NZ_FNZE01000010.1"/>
</dbReference>
<keyword evidence="5" id="KW-1185">Reference proteome</keyword>
<feature type="domain" description="Flavin reductase like" evidence="3">
    <location>
        <begin position="16"/>
        <end position="159"/>
    </location>
</feature>
<comment type="similarity">
    <text evidence="1">Belongs to the non-flavoprotein flavin reductase family.</text>
</comment>